<dbReference type="PROSITE" id="PS51318">
    <property type="entry name" value="TAT"/>
    <property type="match status" value="1"/>
</dbReference>
<organism evidence="3 4">
    <name type="scientific">Microbacterium telephonicum</name>
    <dbReference type="NCBI Taxonomy" id="1714841"/>
    <lineage>
        <taxon>Bacteria</taxon>
        <taxon>Bacillati</taxon>
        <taxon>Actinomycetota</taxon>
        <taxon>Actinomycetes</taxon>
        <taxon>Micrococcales</taxon>
        <taxon>Microbacteriaceae</taxon>
        <taxon>Microbacterium</taxon>
    </lineage>
</organism>
<evidence type="ECO:0000256" key="2">
    <source>
        <dbReference type="SAM" id="SignalP"/>
    </source>
</evidence>
<evidence type="ECO:0000256" key="1">
    <source>
        <dbReference type="SAM" id="MobiDB-lite"/>
    </source>
</evidence>
<feature type="chain" id="PRO_5019844559" evidence="2">
    <location>
        <begin position="32"/>
        <end position="197"/>
    </location>
</feature>
<dbReference type="InterPro" id="IPR006311">
    <property type="entry name" value="TAT_signal"/>
</dbReference>
<evidence type="ECO:0000313" key="4">
    <source>
        <dbReference type="Proteomes" id="UP000273158"/>
    </source>
</evidence>
<accession>A0A498CLH8</accession>
<comment type="caution">
    <text evidence="3">The sequence shown here is derived from an EMBL/GenBank/DDBJ whole genome shotgun (WGS) entry which is preliminary data.</text>
</comment>
<dbReference type="AlphaFoldDB" id="A0A498CLH8"/>
<keyword evidence="2" id="KW-0732">Signal</keyword>
<evidence type="ECO:0000313" key="3">
    <source>
        <dbReference type="EMBL" id="RLK52708.1"/>
    </source>
</evidence>
<sequence>MRTNLKRAAVLGTAGLGAVALSAGFALPAMADDGDHTTTQTATSAMSEIAPWTDADATLGDFQLWVQDLVDAQGGDVTGGDITGGDTNVGNGSSLVEGPLRGDVSTRDILSGPIGSGNEIPVGSGNDASAPIGSGNDTSVEAPIGSGNDVGNGTEVGVGDVGAEVGDLTSDIGTEVGDLVGDVSSDVDDLVDGILGD</sequence>
<feature type="compositionally biased region" description="Gly residues" evidence="1">
    <location>
        <begin position="148"/>
        <end position="160"/>
    </location>
</feature>
<name>A0A498CLH8_9MICO</name>
<gene>
    <name evidence="3" type="ORF">C7474_0661</name>
</gene>
<protein>
    <submittedName>
        <fullName evidence="3">Uncharacterized protein</fullName>
    </submittedName>
</protein>
<dbReference type="Proteomes" id="UP000273158">
    <property type="component" value="Unassembled WGS sequence"/>
</dbReference>
<reference evidence="3 4" key="1">
    <citation type="journal article" date="2015" name="Stand. Genomic Sci.">
        <title>Genomic Encyclopedia of Bacterial and Archaeal Type Strains, Phase III: the genomes of soil and plant-associated and newly described type strains.</title>
        <authorList>
            <person name="Whitman W.B."/>
            <person name="Woyke T."/>
            <person name="Klenk H.P."/>
            <person name="Zhou Y."/>
            <person name="Lilburn T.G."/>
            <person name="Beck B.J."/>
            <person name="De Vos P."/>
            <person name="Vandamme P."/>
            <person name="Eisen J.A."/>
            <person name="Garrity G."/>
            <person name="Hugenholtz P."/>
            <person name="Kyrpides N.C."/>
        </authorList>
    </citation>
    <scope>NUCLEOTIDE SEQUENCE [LARGE SCALE GENOMIC DNA]</scope>
    <source>
        <strain evidence="3 4">S2T63</strain>
    </source>
</reference>
<dbReference type="EMBL" id="RCDB01000001">
    <property type="protein sequence ID" value="RLK52708.1"/>
    <property type="molecule type" value="Genomic_DNA"/>
</dbReference>
<keyword evidence="4" id="KW-1185">Reference proteome</keyword>
<feature type="region of interest" description="Disordered" evidence="1">
    <location>
        <begin position="78"/>
        <end position="161"/>
    </location>
</feature>
<dbReference type="RefSeq" id="WP_121057508.1">
    <property type="nucleotide sequence ID" value="NZ_RCDB01000001.1"/>
</dbReference>
<proteinExistence type="predicted"/>
<feature type="signal peptide" evidence="2">
    <location>
        <begin position="1"/>
        <end position="31"/>
    </location>
</feature>